<feature type="domain" description="Dynein heavy chain tail" evidence="2">
    <location>
        <begin position="319"/>
        <end position="449"/>
    </location>
</feature>
<dbReference type="GO" id="GO:0045505">
    <property type="term" value="F:dynein intermediate chain binding"/>
    <property type="evidence" value="ECO:0007669"/>
    <property type="project" value="InterPro"/>
</dbReference>
<dbReference type="PANTHER" id="PTHR46532:SF4">
    <property type="entry name" value="AAA+ ATPASE DOMAIN-CONTAINING PROTEIN"/>
    <property type="match status" value="1"/>
</dbReference>
<dbReference type="InterPro" id="IPR026983">
    <property type="entry name" value="DHC"/>
</dbReference>
<organism evidence="3 4">
    <name type="scientific">Adineta steineri</name>
    <dbReference type="NCBI Taxonomy" id="433720"/>
    <lineage>
        <taxon>Eukaryota</taxon>
        <taxon>Metazoa</taxon>
        <taxon>Spiralia</taxon>
        <taxon>Gnathifera</taxon>
        <taxon>Rotifera</taxon>
        <taxon>Eurotatoria</taxon>
        <taxon>Bdelloidea</taxon>
        <taxon>Adinetida</taxon>
        <taxon>Adinetidae</taxon>
        <taxon>Adineta</taxon>
    </lineage>
</organism>
<dbReference type="GO" id="GO:0007018">
    <property type="term" value="P:microtubule-based movement"/>
    <property type="evidence" value="ECO:0007669"/>
    <property type="project" value="InterPro"/>
</dbReference>
<dbReference type="Proteomes" id="UP000663845">
    <property type="component" value="Unassembled WGS sequence"/>
</dbReference>
<dbReference type="GO" id="GO:0005858">
    <property type="term" value="C:axonemal dynein complex"/>
    <property type="evidence" value="ECO:0007669"/>
    <property type="project" value="TreeGrafter"/>
</dbReference>
<evidence type="ECO:0000256" key="1">
    <source>
        <dbReference type="ARBA" id="ARBA00008887"/>
    </source>
</evidence>
<protein>
    <recommendedName>
        <fullName evidence="2">Dynein heavy chain tail domain-containing protein</fullName>
    </recommendedName>
</protein>
<evidence type="ECO:0000313" key="4">
    <source>
        <dbReference type="Proteomes" id="UP000663845"/>
    </source>
</evidence>
<dbReference type="PANTHER" id="PTHR46532">
    <property type="entry name" value="MALE FERTILITY FACTOR KL5"/>
    <property type="match status" value="1"/>
</dbReference>
<dbReference type="EMBL" id="CAJNOG010000191">
    <property type="protein sequence ID" value="CAF1059398.1"/>
    <property type="molecule type" value="Genomic_DNA"/>
</dbReference>
<proteinExistence type="inferred from homology"/>
<evidence type="ECO:0000259" key="2">
    <source>
        <dbReference type="Pfam" id="PF08385"/>
    </source>
</evidence>
<dbReference type="GO" id="GO:0051959">
    <property type="term" value="F:dynein light intermediate chain binding"/>
    <property type="evidence" value="ECO:0007669"/>
    <property type="project" value="InterPro"/>
</dbReference>
<accession>A0A814L3F9</accession>
<comment type="similarity">
    <text evidence="1">Belongs to the dynein heavy chain family.</text>
</comment>
<reference evidence="3" key="1">
    <citation type="submission" date="2021-02" db="EMBL/GenBank/DDBJ databases">
        <authorList>
            <person name="Nowell W R."/>
        </authorList>
    </citation>
    <scope>NUCLEOTIDE SEQUENCE</scope>
</reference>
<dbReference type="Pfam" id="PF08385">
    <property type="entry name" value="DHC_N1"/>
    <property type="match status" value="1"/>
</dbReference>
<dbReference type="InterPro" id="IPR013594">
    <property type="entry name" value="Dynein_heavy_tail"/>
</dbReference>
<gene>
    <name evidence="3" type="ORF">JYZ213_LOCUS19134</name>
</gene>
<sequence>MLDDFRIEWICRRTCQMLNVDRSIFVDMLERNNGFNEDLIDKFLNMNTALHERSYALLFHREDSTRKVWQMIDSVDEEEEFDEFDNDDDDENDQQFILTINEAIDAETEYPINYVFNNARLSSGDIIDSMYENVRNIQRLLVINQYDNKHYYFQLKSFHEARLYCEYQHYHNLTKKIFIYFIRTDINQYLIQSSTYDEMNLLMNENLIYGIIPEEQPLESLSEILSLIYKNLLPPINDPSLKRKIYFNDFFIIIKRISIIVSSSIVEETSERDQLRLSLNRFHLQIQSTLRQMQGEFHLMISNKNLFINGEETEEEYIENLEYLVYDWEAILHEEMNNELNKRILNTNPLDELEFWHERSIRITSILEQMKKDDIMRIIHILTDLDSPSIVGFNNIKLQLQNYLLEATDNYKFLSTIERHLKTLQMAKSFQVVSTMLPNLMQGLKIIWLVKQEK</sequence>
<name>A0A814L3F9_9BILA</name>
<evidence type="ECO:0000313" key="3">
    <source>
        <dbReference type="EMBL" id="CAF1059398.1"/>
    </source>
</evidence>
<dbReference type="AlphaFoldDB" id="A0A814L3F9"/>
<comment type="caution">
    <text evidence="3">The sequence shown here is derived from an EMBL/GenBank/DDBJ whole genome shotgun (WGS) entry which is preliminary data.</text>
</comment>